<accession>A0A1J0VNG3</accession>
<dbReference type="RefSeq" id="WP_071926737.1">
    <property type="nucleotide sequence ID" value="NZ_CP018082.1"/>
</dbReference>
<keyword evidence="1" id="KW-1133">Transmembrane helix</keyword>
<evidence type="ECO:0000313" key="2">
    <source>
        <dbReference type="EMBL" id="APE33554.1"/>
    </source>
</evidence>
<organism evidence="2 3">
    <name type="scientific">Nocardia mangyaensis</name>
    <dbReference type="NCBI Taxonomy" id="2213200"/>
    <lineage>
        <taxon>Bacteria</taxon>
        <taxon>Bacillati</taxon>
        <taxon>Actinomycetota</taxon>
        <taxon>Actinomycetes</taxon>
        <taxon>Mycobacteriales</taxon>
        <taxon>Nocardiaceae</taxon>
        <taxon>Nocardia</taxon>
    </lineage>
</organism>
<dbReference type="Proteomes" id="UP000183810">
    <property type="component" value="Chromosome"/>
</dbReference>
<dbReference type="AlphaFoldDB" id="A0A1J0VNG3"/>
<evidence type="ECO:0000313" key="3">
    <source>
        <dbReference type="Proteomes" id="UP000183810"/>
    </source>
</evidence>
<dbReference type="EMBL" id="CP018082">
    <property type="protein sequence ID" value="APE33554.1"/>
    <property type="molecule type" value="Genomic_DNA"/>
</dbReference>
<proteinExistence type="predicted"/>
<keyword evidence="1" id="KW-0472">Membrane</keyword>
<reference evidence="2" key="1">
    <citation type="submission" date="2016-11" db="EMBL/GenBank/DDBJ databases">
        <authorList>
            <person name="Jaros S."/>
            <person name="Januszkiewicz K."/>
            <person name="Wedrychowicz H."/>
        </authorList>
    </citation>
    <scope>NUCLEOTIDE SEQUENCE [LARGE SCALE GENOMIC DNA]</scope>
    <source>
        <strain evidence="2">Y48</strain>
    </source>
</reference>
<dbReference type="OrthoDB" id="4570285at2"/>
<evidence type="ECO:0000256" key="1">
    <source>
        <dbReference type="SAM" id="Phobius"/>
    </source>
</evidence>
<sequence>MARIGWGLLFGLVGLCLGAATLFSLAQPVNAVAYWLGYGETMRVEVTKGSMGSSFGRDGRAGEGLVETDGRTVRLYGVDAGDTVTARPRLIEIGAEPHVHHSAVRAAEDLVWLLPSAMFGFPFALILLAVFAPQRVSRITQWLKDRSGKPGGSTPVDR</sequence>
<gene>
    <name evidence="2" type="ORF">BOX37_05735</name>
</gene>
<dbReference type="KEGG" id="nsl:BOX37_05735"/>
<keyword evidence="3" id="KW-1185">Reference proteome</keyword>
<keyword evidence="1" id="KW-0812">Transmembrane</keyword>
<protein>
    <submittedName>
        <fullName evidence="2">Uncharacterized protein</fullName>
    </submittedName>
</protein>
<name>A0A1J0VNG3_9NOCA</name>
<feature type="transmembrane region" description="Helical" evidence="1">
    <location>
        <begin position="110"/>
        <end position="132"/>
    </location>
</feature>